<evidence type="ECO:0000256" key="5">
    <source>
        <dbReference type="ARBA" id="ARBA00022692"/>
    </source>
</evidence>
<keyword evidence="2" id="KW-0813">Transport</keyword>
<feature type="transmembrane region" description="Helical" evidence="8">
    <location>
        <begin position="12"/>
        <end position="35"/>
    </location>
</feature>
<name>A0ABS1V0X5_9PROT</name>
<feature type="transmembrane region" description="Helical" evidence="8">
    <location>
        <begin position="96"/>
        <end position="122"/>
    </location>
</feature>
<feature type="transmembrane region" description="Helical" evidence="8">
    <location>
        <begin position="284"/>
        <end position="306"/>
    </location>
</feature>
<feature type="domain" description="Major facilitator superfamily associated" evidence="9">
    <location>
        <begin position="9"/>
        <end position="349"/>
    </location>
</feature>
<evidence type="ECO:0000256" key="6">
    <source>
        <dbReference type="ARBA" id="ARBA00022989"/>
    </source>
</evidence>
<dbReference type="PIRSF" id="PIRSF004925">
    <property type="entry name" value="HcaT"/>
    <property type="match status" value="1"/>
</dbReference>
<feature type="transmembrane region" description="Helical" evidence="8">
    <location>
        <begin position="41"/>
        <end position="60"/>
    </location>
</feature>
<evidence type="ECO:0000256" key="2">
    <source>
        <dbReference type="ARBA" id="ARBA00022448"/>
    </source>
</evidence>
<keyword evidence="5 8" id="KW-0812">Transmembrane</keyword>
<dbReference type="SUPFAM" id="SSF103473">
    <property type="entry name" value="MFS general substrate transporter"/>
    <property type="match status" value="1"/>
</dbReference>
<dbReference type="Pfam" id="PF12832">
    <property type="entry name" value="MFS_1_like"/>
    <property type="match status" value="1"/>
</dbReference>
<dbReference type="Proteomes" id="UP000606490">
    <property type="component" value="Unassembled WGS sequence"/>
</dbReference>
<feature type="transmembrane region" description="Helical" evidence="8">
    <location>
        <begin position="352"/>
        <end position="370"/>
    </location>
</feature>
<reference evidence="10 11" key="1">
    <citation type="submission" date="2021-01" db="EMBL/GenBank/DDBJ databases">
        <title>Belnapia mucosa sp. nov. and Belnapia arida sp. nov., isolated from the Tabernas Desert (Almeria, Spain).</title>
        <authorList>
            <person name="Molina-Menor E."/>
            <person name="Vidal-Verdu A."/>
            <person name="Calonge A."/>
            <person name="Satari L."/>
            <person name="Pereto Magraner J."/>
            <person name="Porcar Miralles M."/>
        </authorList>
    </citation>
    <scope>NUCLEOTIDE SEQUENCE [LARGE SCALE GENOMIC DNA]</scope>
    <source>
        <strain evidence="10 11">T6</strain>
    </source>
</reference>
<evidence type="ECO:0000259" key="9">
    <source>
        <dbReference type="Pfam" id="PF12832"/>
    </source>
</evidence>
<organism evidence="10 11">
    <name type="scientific">Belnapia mucosa</name>
    <dbReference type="NCBI Taxonomy" id="2804532"/>
    <lineage>
        <taxon>Bacteria</taxon>
        <taxon>Pseudomonadati</taxon>
        <taxon>Pseudomonadota</taxon>
        <taxon>Alphaproteobacteria</taxon>
        <taxon>Acetobacterales</taxon>
        <taxon>Roseomonadaceae</taxon>
        <taxon>Belnapia</taxon>
    </lineage>
</organism>
<dbReference type="InterPro" id="IPR036259">
    <property type="entry name" value="MFS_trans_sf"/>
</dbReference>
<evidence type="ECO:0000256" key="3">
    <source>
        <dbReference type="ARBA" id="ARBA00022475"/>
    </source>
</evidence>
<dbReference type="InterPro" id="IPR024989">
    <property type="entry name" value="MFS_assoc_dom"/>
</dbReference>
<dbReference type="InterPro" id="IPR026032">
    <property type="entry name" value="HcaT-like"/>
</dbReference>
<sequence>MPLAVQSRFALVYAAQFATVGVLVPFIPAVLAGHGLTPGEIATILALGSAVRLLAAPAVGRGADGWGDARSILVLASGLAACTITGFAWAPGFGALVAVAMLHALVSAPVVPLSDALCLGGARQLGFDYGRARSAGSASYIAAAVLAGFAVQWAGAPVVVWLASLFFLLTALAARGVPRLEAPAAGRGGFRAPFRDPAFRWLLPLSALIQGSHALYYGFATLHWQAAGLSSGVIGLLWGEGVVVEVALFLWGRPLVERLGPAGLAGLAALAGVVRWSVTAMTSWLPALVVVQLLHALTFGAMHLGAMRVLGSLPPGQAATAQTLHSSLGVGLAMGLLTYGCGPLYARFGGEGFWAMAALCAIALPIAGNLRRALRRRRG</sequence>
<gene>
    <name evidence="10" type="ORF">JMJ55_08495</name>
</gene>
<feature type="transmembrane region" description="Helical" evidence="8">
    <location>
        <begin position="259"/>
        <end position="278"/>
    </location>
</feature>
<evidence type="ECO:0000256" key="4">
    <source>
        <dbReference type="ARBA" id="ARBA00022519"/>
    </source>
</evidence>
<keyword evidence="4" id="KW-0997">Cell inner membrane</keyword>
<evidence type="ECO:0000256" key="1">
    <source>
        <dbReference type="ARBA" id="ARBA00004429"/>
    </source>
</evidence>
<feature type="transmembrane region" description="Helical" evidence="8">
    <location>
        <begin position="72"/>
        <end position="90"/>
    </location>
</feature>
<keyword evidence="3" id="KW-1003">Cell membrane</keyword>
<comment type="caution">
    <text evidence="10">The sequence shown here is derived from an EMBL/GenBank/DDBJ whole genome shotgun (WGS) entry which is preliminary data.</text>
</comment>
<evidence type="ECO:0000256" key="8">
    <source>
        <dbReference type="SAM" id="Phobius"/>
    </source>
</evidence>
<protein>
    <submittedName>
        <fullName evidence="10">MFS transporter</fullName>
    </submittedName>
</protein>
<feature type="transmembrane region" description="Helical" evidence="8">
    <location>
        <begin position="198"/>
        <end position="219"/>
    </location>
</feature>
<feature type="transmembrane region" description="Helical" evidence="8">
    <location>
        <begin position="159"/>
        <end position="177"/>
    </location>
</feature>
<proteinExistence type="predicted"/>
<accession>A0ABS1V0X5</accession>
<evidence type="ECO:0000313" key="10">
    <source>
        <dbReference type="EMBL" id="MBL6455357.1"/>
    </source>
</evidence>
<keyword evidence="11" id="KW-1185">Reference proteome</keyword>
<feature type="transmembrane region" description="Helical" evidence="8">
    <location>
        <begin position="231"/>
        <end position="252"/>
    </location>
</feature>
<comment type="subcellular location">
    <subcellularLocation>
        <location evidence="1">Cell inner membrane</location>
        <topology evidence="1">Multi-pass membrane protein</topology>
    </subcellularLocation>
</comment>
<evidence type="ECO:0000256" key="7">
    <source>
        <dbReference type="ARBA" id="ARBA00023136"/>
    </source>
</evidence>
<keyword evidence="6 8" id="KW-1133">Transmembrane helix</keyword>
<keyword evidence="7 8" id="KW-0472">Membrane</keyword>
<feature type="transmembrane region" description="Helical" evidence="8">
    <location>
        <begin position="134"/>
        <end position="153"/>
    </location>
</feature>
<dbReference type="PANTHER" id="PTHR23522:SF10">
    <property type="entry name" value="3-PHENYLPROPIONIC ACID TRANSPORTER-RELATED"/>
    <property type="match status" value="1"/>
</dbReference>
<feature type="transmembrane region" description="Helical" evidence="8">
    <location>
        <begin position="327"/>
        <end position="346"/>
    </location>
</feature>
<dbReference type="RefSeq" id="WP_202825104.1">
    <property type="nucleotide sequence ID" value="NZ_JAEUXJ010000003.1"/>
</dbReference>
<dbReference type="NCBIfam" id="NF037955">
    <property type="entry name" value="mfs"/>
    <property type="match status" value="1"/>
</dbReference>
<dbReference type="PANTHER" id="PTHR23522">
    <property type="entry name" value="BLL5896 PROTEIN"/>
    <property type="match status" value="1"/>
</dbReference>
<dbReference type="EMBL" id="JAEUXJ010000003">
    <property type="protein sequence ID" value="MBL6455357.1"/>
    <property type="molecule type" value="Genomic_DNA"/>
</dbReference>
<evidence type="ECO:0000313" key="11">
    <source>
        <dbReference type="Proteomes" id="UP000606490"/>
    </source>
</evidence>
<dbReference type="Gene3D" id="1.20.1250.20">
    <property type="entry name" value="MFS general substrate transporter like domains"/>
    <property type="match status" value="2"/>
</dbReference>